<evidence type="ECO:0000313" key="3">
    <source>
        <dbReference type="Proteomes" id="UP000586254"/>
    </source>
</evidence>
<sequence length="78" mass="8538">MAYQQDKIGHEMKLIFNYGEVNGSVKKKSKTYSGLNLDMAVATTEAITRTGKAIGKLCTPIVNDIQNYMGYSNSEVSA</sequence>
<protein>
    <recommendedName>
        <fullName evidence="1">DUF1659 domain-containing protein</fullName>
    </recommendedName>
</protein>
<name>A0A1I5FXV8_9FIRM</name>
<evidence type="ECO:0000259" key="1">
    <source>
        <dbReference type="Pfam" id="PF07872"/>
    </source>
</evidence>
<evidence type="ECO:0000313" key="2">
    <source>
        <dbReference type="EMBL" id="NZA36711.1"/>
    </source>
</evidence>
<organism evidence="2 3">
    <name type="scientific">Eubacterium callanderi</name>
    <dbReference type="NCBI Taxonomy" id="53442"/>
    <lineage>
        <taxon>Bacteria</taxon>
        <taxon>Bacillati</taxon>
        <taxon>Bacillota</taxon>
        <taxon>Clostridia</taxon>
        <taxon>Eubacteriales</taxon>
        <taxon>Eubacteriaceae</taxon>
        <taxon>Eubacterium</taxon>
    </lineage>
</organism>
<dbReference type="RefSeq" id="WP_090410724.1">
    <property type="nucleotide sequence ID" value="NZ_CABJAI010000001.1"/>
</dbReference>
<dbReference type="Pfam" id="PF07872">
    <property type="entry name" value="DUF1659"/>
    <property type="match status" value="1"/>
</dbReference>
<comment type="caution">
    <text evidence="2">The sequence shown here is derived from an EMBL/GenBank/DDBJ whole genome shotgun (WGS) entry which is preliminary data.</text>
</comment>
<dbReference type="InterPro" id="IPR012454">
    <property type="entry name" value="DUF1659"/>
</dbReference>
<dbReference type="EMBL" id="JACCKS010000001">
    <property type="protein sequence ID" value="NZA36711.1"/>
    <property type="molecule type" value="Genomic_DNA"/>
</dbReference>
<dbReference type="AlphaFoldDB" id="A0A1I5FXV8"/>
<reference evidence="2 3" key="1">
    <citation type="submission" date="2020-07" db="EMBL/GenBank/DDBJ databases">
        <title>Organ Donor 1.</title>
        <authorList>
            <person name="Marsh A.J."/>
            <person name="Azcarate-Peril M.A."/>
        </authorList>
    </citation>
    <scope>NUCLEOTIDE SEQUENCE [LARGE SCALE GENOMIC DNA]</scope>
    <source>
        <strain evidence="2 3">AMC0717</strain>
    </source>
</reference>
<dbReference type="Proteomes" id="UP000586254">
    <property type="component" value="Unassembled WGS sequence"/>
</dbReference>
<gene>
    <name evidence="2" type="ORF">H0N91_00810</name>
</gene>
<proteinExistence type="predicted"/>
<feature type="domain" description="DUF1659" evidence="1">
    <location>
        <begin position="6"/>
        <end position="66"/>
    </location>
</feature>
<accession>A0A1I5FXV8</accession>